<name>A0A6J5PE28_9CAUD</name>
<evidence type="ECO:0000313" key="4">
    <source>
        <dbReference type="EMBL" id="CAB4221404.1"/>
    </source>
</evidence>
<dbReference type="EMBL" id="LR796758">
    <property type="protein sequence ID" value="CAB4163906.1"/>
    <property type="molecule type" value="Genomic_DNA"/>
</dbReference>
<accession>A0A6J5PE28</accession>
<dbReference type="EMBL" id="LR797099">
    <property type="protein sequence ID" value="CAB4186916.1"/>
    <property type="molecule type" value="Genomic_DNA"/>
</dbReference>
<gene>
    <name evidence="3" type="ORF">UFOVP1146_262</name>
    <name evidence="4" type="ORF">UFOVP1638_303</name>
    <name evidence="1" type="ORF">UFOVP812_175</name>
    <name evidence="2" type="ORF">UFOVP818_390</name>
</gene>
<evidence type="ECO:0000313" key="3">
    <source>
        <dbReference type="EMBL" id="CAB4186916.1"/>
    </source>
</evidence>
<organism evidence="2">
    <name type="scientific">uncultured Caudovirales phage</name>
    <dbReference type="NCBI Taxonomy" id="2100421"/>
    <lineage>
        <taxon>Viruses</taxon>
        <taxon>Duplodnaviria</taxon>
        <taxon>Heunggongvirae</taxon>
        <taxon>Uroviricota</taxon>
        <taxon>Caudoviricetes</taxon>
        <taxon>Peduoviridae</taxon>
        <taxon>Maltschvirus</taxon>
        <taxon>Maltschvirus maltsch</taxon>
    </lineage>
</organism>
<sequence length="85" mass="10000">MKATEFLTEEVFNITFKAQWPDGKPFVKQFKIKATDKYTALDTIKEKLGDTYDELFWPRFIFGEKEKAIAPDYISAMKRGLKEVR</sequence>
<reference evidence="2" key="1">
    <citation type="submission" date="2020-04" db="EMBL/GenBank/DDBJ databases">
        <authorList>
            <person name="Chiriac C."/>
            <person name="Salcher M."/>
            <person name="Ghai R."/>
            <person name="Kavagutti S V."/>
        </authorList>
    </citation>
    <scope>NUCLEOTIDE SEQUENCE</scope>
</reference>
<dbReference type="EMBL" id="LR797502">
    <property type="protein sequence ID" value="CAB4221404.1"/>
    <property type="molecule type" value="Genomic_DNA"/>
</dbReference>
<evidence type="ECO:0000313" key="1">
    <source>
        <dbReference type="EMBL" id="CAB4163906.1"/>
    </source>
</evidence>
<dbReference type="EMBL" id="LR796776">
    <property type="protein sequence ID" value="CAB4165854.1"/>
    <property type="molecule type" value="Genomic_DNA"/>
</dbReference>
<protein>
    <submittedName>
        <fullName evidence="2">Uncharacterized protein</fullName>
    </submittedName>
</protein>
<evidence type="ECO:0000313" key="2">
    <source>
        <dbReference type="EMBL" id="CAB4165854.1"/>
    </source>
</evidence>
<proteinExistence type="predicted"/>